<dbReference type="RefSeq" id="WP_209996191.1">
    <property type="nucleotide sequence ID" value="NZ_BAAAJY010000015.1"/>
</dbReference>
<sequence>MPETALTDNSFAGVAGCAATASGAAPLATGTFGAAGFTGFGADEAPCGLPATNPGAAAAGPAGASLPAPALAAGWTGCGFIIAGEGRSTEVARPPTGRPVGEPAALAAPGFMPDPGFACTAGFAPAAGLGTSPGPVLATRMTASTGLPGLPGFEATLGPGFGIGFACTLAPCCGPGFGTVILSVAGRATSSLAPAAPEFSMGFPLLDAGCFCMLA</sequence>
<protein>
    <submittedName>
        <fullName evidence="1">Uncharacterized protein</fullName>
    </submittedName>
</protein>
<dbReference type="EMBL" id="JAGIOF010000001">
    <property type="protein sequence ID" value="MBP2385375.1"/>
    <property type="molecule type" value="Genomic_DNA"/>
</dbReference>
<reference evidence="1 2" key="1">
    <citation type="submission" date="2021-03" db="EMBL/GenBank/DDBJ databases">
        <title>Sequencing the genomes of 1000 actinobacteria strains.</title>
        <authorList>
            <person name="Klenk H.-P."/>
        </authorList>
    </citation>
    <scope>NUCLEOTIDE SEQUENCE [LARGE SCALE GENOMIC DNA]</scope>
    <source>
        <strain evidence="1 2">DSM 15797</strain>
    </source>
</reference>
<accession>A0ABS4XA78</accession>
<proteinExistence type="predicted"/>
<dbReference type="Proteomes" id="UP001296993">
    <property type="component" value="Unassembled WGS sequence"/>
</dbReference>
<comment type="caution">
    <text evidence="1">The sequence shown here is derived from an EMBL/GenBank/DDBJ whole genome shotgun (WGS) entry which is preliminary data.</text>
</comment>
<organism evidence="1 2">
    <name type="scientific">Paeniglutamicibacter kerguelensis</name>
    <dbReference type="NCBI Taxonomy" id="254788"/>
    <lineage>
        <taxon>Bacteria</taxon>
        <taxon>Bacillati</taxon>
        <taxon>Actinomycetota</taxon>
        <taxon>Actinomycetes</taxon>
        <taxon>Micrococcales</taxon>
        <taxon>Micrococcaceae</taxon>
        <taxon>Paeniglutamicibacter</taxon>
    </lineage>
</organism>
<keyword evidence="2" id="KW-1185">Reference proteome</keyword>
<gene>
    <name evidence="1" type="ORF">JOF47_000886</name>
</gene>
<evidence type="ECO:0000313" key="2">
    <source>
        <dbReference type="Proteomes" id="UP001296993"/>
    </source>
</evidence>
<evidence type="ECO:0000313" key="1">
    <source>
        <dbReference type="EMBL" id="MBP2385375.1"/>
    </source>
</evidence>
<name>A0ABS4XA78_9MICC</name>